<protein>
    <submittedName>
        <fullName evidence="6">LysR family transcriptional regulator</fullName>
    </submittedName>
</protein>
<evidence type="ECO:0000256" key="1">
    <source>
        <dbReference type="ARBA" id="ARBA00009437"/>
    </source>
</evidence>
<dbReference type="SUPFAM" id="SSF46785">
    <property type="entry name" value="Winged helix' DNA-binding domain"/>
    <property type="match status" value="1"/>
</dbReference>
<evidence type="ECO:0000313" key="6">
    <source>
        <dbReference type="EMBL" id="MDW0112580.1"/>
    </source>
</evidence>
<dbReference type="InterPro" id="IPR000847">
    <property type="entry name" value="LysR_HTH_N"/>
</dbReference>
<reference evidence="6 7" key="1">
    <citation type="submission" date="2023-06" db="EMBL/GenBank/DDBJ databases">
        <title>Sporosarcina sp. nov., isolated from Korean traditional fermented seafood 'Jeotgal'.</title>
        <authorList>
            <person name="Yang A.I."/>
            <person name="Shin N.-R."/>
        </authorList>
    </citation>
    <scope>NUCLEOTIDE SEQUENCE [LARGE SCALE GENOMIC DNA]</scope>
    <source>
        <strain evidence="6 7">KCTC13119</strain>
    </source>
</reference>
<gene>
    <name evidence="6" type="ORF">QT711_05230</name>
</gene>
<keyword evidence="2" id="KW-0805">Transcription regulation</keyword>
<dbReference type="EMBL" id="JAUBDI010000003">
    <property type="protein sequence ID" value="MDW0112580.1"/>
    <property type="molecule type" value="Genomic_DNA"/>
</dbReference>
<dbReference type="PANTHER" id="PTHR30126:SF64">
    <property type="entry name" value="HTH-TYPE TRANSCRIPTIONAL REGULATOR CITR"/>
    <property type="match status" value="1"/>
</dbReference>
<sequence length="296" mass="34076">MDGLDYQWLQTFIAAAETLNFRKAAERRLLSQPSVTVHIRLLEEHLNCRLFDRINNRVTLTDAGKLFYEEALHLLQSMEGTLQRMSAFTQGYRRKWTIAISPLMAETILPYCLRTFRERYSDVELTIRVEDSAHIEQLVESGDVHLGISALDATLKGLESIRIYDDPVVFIAPNDRYDEESGPPVDVRATLQQNDLLTHHHPVYWDPLLVTLSKHVPGVRTMKVTQAHIAKRFIQEGIGISFLPHSIVRRELLEGRLMRPHFDLFELPTVSTFLIVKNIGDLEEAFIQEVSSYYFG</sequence>
<feature type="domain" description="HTH lysR-type" evidence="5">
    <location>
        <begin position="4"/>
        <end position="61"/>
    </location>
</feature>
<evidence type="ECO:0000256" key="4">
    <source>
        <dbReference type="ARBA" id="ARBA00023163"/>
    </source>
</evidence>
<keyword evidence="7" id="KW-1185">Reference proteome</keyword>
<dbReference type="Gene3D" id="3.40.190.290">
    <property type="match status" value="1"/>
</dbReference>
<name>A0ABU4G6H8_9BACL</name>
<evidence type="ECO:0000256" key="3">
    <source>
        <dbReference type="ARBA" id="ARBA00023125"/>
    </source>
</evidence>
<comment type="caution">
    <text evidence="6">The sequence shown here is derived from an EMBL/GenBank/DDBJ whole genome shotgun (WGS) entry which is preliminary data.</text>
</comment>
<keyword evidence="3" id="KW-0238">DNA-binding</keyword>
<dbReference type="InterPro" id="IPR036390">
    <property type="entry name" value="WH_DNA-bd_sf"/>
</dbReference>
<dbReference type="Pfam" id="PF03466">
    <property type="entry name" value="LysR_substrate"/>
    <property type="match status" value="1"/>
</dbReference>
<dbReference type="InterPro" id="IPR036388">
    <property type="entry name" value="WH-like_DNA-bd_sf"/>
</dbReference>
<dbReference type="Gene3D" id="1.10.10.10">
    <property type="entry name" value="Winged helix-like DNA-binding domain superfamily/Winged helix DNA-binding domain"/>
    <property type="match status" value="1"/>
</dbReference>
<evidence type="ECO:0000259" key="5">
    <source>
        <dbReference type="PROSITE" id="PS50931"/>
    </source>
</evidence>
<dbReference type="SUPFAM" id="SSF53850">
    <property type="entry name" value="Periplasmic binding protein-like II"/>
    <property type="match status" value="1"/>
</dbReference>
<dbReference type="InterPro" id="IPR005119">
    <property type="entry name" value="LysR_subst-bd"/>
</dbReference>
<dbReference type="PRINTS" id="PR00039">
    <property type="entry name" value="HTHLYSR"/>
</dbReference>
<evidence type="ECO:0000313" key="7">
    <source>
        <dbReference type="Proteomes" id="UP001282284"/>
    </source>
</evidence>
<dbReference type="Proteomes" id="UP001282284">
    <property type="component" value="Unassembled WGS sequence"/>
</dbReference>
<dbReference type="PANTHER" id="PTHR30126">
    <property type="entry name" value="HTH-TYPE TRANSCRIPTIONAL REGULATOR"/>
    <property type="match status" value="1"/>
</dbReference>
<dbReference type="Pfam" id="PF00126">
    <property type="entry name" value="HTH_1"/>
    <property type="match status" value="1"/>
</dbReference>
<dbReference type="CDD" id="cd05466">
    <property type="entry name" value="PBP2_LTTR_substrate"/>
    <property type="match status" value="1"/>
</dbReference>
<proteinExistence type="inferred from homology"/>
<keyword evidence="4" id="KW-0804">Transcription</keyword>
<comment type="similarity">
    <text evidence="1">Belongs to the LysR transcriptional regulatory family.</text>
</comment>
<organism evidence="6 7">
    <name type="scientific">Sporosarcina saromensis</name>
    <dbReference type="NCBI Taxonomy" id="359365"/>
    <lineage>
        <taxon>Bacteria</taxon>
        <taxon>Bacillati</taxon>
        <taxon>Bacillota</taxon>
        <taxon>Bacilli</taxon>
        <taxon>Bacillales</taxon>
        <taxon>Caryophanaceae</taxon>
        <taxon>Sporosarcina</taxon>
    </lineage>
</organism>
<accession>A0ABU4G6H8</accession>
<dbReference type="PROSITE" id="PS50931">
    <property type="entry name" value="HTH_LYSR"/>
    <property type="match status" value="1"/>
</dbReference>
<evidence type="ECO:0000256" key="2">
    <source>
        <dbReference type="ARBA" id="ARBA00023015"/>
    </source>
</evidence>